<evidence type="ECO:0000313" key="2">
    <source>
        <dbReference type="EMBL" id="CAE26722.1"/>
    </source>
</evidence>
<sequence>MDAFAQPHLHIVVVSAGWQAPLHTVVNGCASGAPRSLVGLSRRLRRARPDRRGHDPAGALPPQRQAGDGALSLISHSGFASDRDPGILQFSRRKAQRGARRP</sequence>
<feature type="region of interest" description="Disordered" evidence="1">
    <location>
        <begin position="41"/>
        <end position="102"/>
    </location>
</feature>
<feature type="compositionally biased region" description="Basic residues" evidence="1">
    <location>
        <begin position="91"/>
        <end position="102"/>
    </location>
</feature>
<dbReference type="AlphaFoldDB" id="Q6NAA6"/>
<evidence type="ECO:0000256" key="1">
    <source>
        <dbReference type="SAM" id="MobiDB-lite"/>
    </source>
</evidence>
<protein>
    <submittedName>
        <fullName evidence="2">Uncharacterized protein</fullName>
    </submittedName>
</protein>
<dbReference type="EMBL" id="BX572597">
    <property type="protein sequence ID" value="CAE26722.1"/>
    <property type="molecule type" value="Genomic_DNA"/>
</dbReference>
<accession>Q6NAA6</accession>
<reference evidence="2" key="1">
    <citation type="journal article" date="2004" name="Nat. Biotechnol.">
        <title>Complete genome sequence of the metabolically versatile photosynthetic bacterium Rhodopseudomonas palustris.</title>
        <authorList>
            <person name="Larimer F.W."/>
            <person name="Chain P."/>
            <person name="Hauser L."/>
            <person name="Lamerdin J."/>
            <person name="Malfatti S."/>
            <person name="Do L."/>
            <person name="Land M.L."/>
            <person name="Pelletier D.A."/>
            <person name="Beatty J.T."/>
            <person name="Lang A.S."/>
            <person name="Tabita F.R."/>
            <person name="Gibson J.L."/>
            <person name="Hanson T.E."/>
            <person name="Bobst C."/>
            <person name="Torres J.L."/>
            <person name="Peres C."/>
            <person name="Harrison F.H."/>
            <person name="Gibson J."/>
            <person name="Harwood C.S."/>
        </authorList>
    </citation>
    <scope>NUCLEOTIDE SEQUENCE [LARGE SCALE GENOMIC DNA]</scope>
    <source>
        <strain evidence="2">CGA009</strain>
    </source>
</reference>
<organism evidence="2">
    <name type="scientific">Rhodopseudomonas palustris (strain ATCC BAA-98 / CGA009)</name>
    <dbReference type="NCBI Taxonomy" id="258594"/>
    <lineage>
        <taxon>Bacteria</taxon>
        <taxon>Pseudomonadati</taxon>
        <taxon>Pseudomonadota</taxon>
        <taxon>Alphaproteobacteria</taxon>
        <taxon>Hyphomicrobiales</taxon>
        <taxon>Nitrobacteraceae</taxon>
        <taxon>Rhodopseudomonas</taxon>
    </lineage>
</organism>
<gene>
    <name evidence="2" type="ordered locus">RPA1279</name>
</gene>
<dbReference type="HOGENOM" id="CLU_2275312_0_0_5"/>
<name>Q6NAA6_RHOPA</name>
<proteinExistence type="predicted"/>